<gene>
    <name evidence="1" type="ORF">DSL99_3166</name>
</gene>
<dbReference type="RefSeq" id="WP_073099428.1">
    <property type="nucleotide sequence ID" value="NZ_QOVL01000018.1"/>
</dbReference>
<protein>
    <submittedName>
        <fullName evidence="1">Uncharacterized protein</fullName>
    </submittedName>
</protein>
<dbReference type="STRING" id="1122159.SAMN02745246_02369"/>
<organism evidence="1 2">
    <name type="scientific">Leeuwenhoekiella marinoflava</name>
    <dbReference type="NCBI Taxonomy" id="988"/>
    <lineage>
        <taxon>Bacteria</taxon>
        <taxon>Pseudomonadati</taxon>
        <taxon>Bacteroidota</taxon>
        <taxon>Flavobacteriia</taxon>
        <taxon>Flavobacteriales</taxon>
        <taxon>Flavobacteriaceae</taxon>
        <taxon>Leeuwenhoekiella</taxon>
    </lineage>
</organism>
<dbReference type="Proteomes" id="UP000290608">
    <property type="component" value="Unassembled WGS sequence"/>
</dbReference>
<accession>A0A4Q0PK77</accession>
<sequence length="71" mass="8375">METPIELELVGKKDDLYAINYPGLKVPIHVNFELLQKFKKSSDYVIRESESFKKIKNDQWFLSENTEAVRI</sequence>
<evidence type="ECO:0000313" key="1">
    <source>
        <dbReference type="EMBL" id="RXG26856.1"/>
    </source>
</evidence>
<name>A0A4Q0PK77_9FLAO</name>
<reference evidence="1 2" key="1">
    <citation type="submission" date="2018-07" db="EMBL/GenBank/DDBJ databases">
        <title>Leeuwenhoekiella genomics.</title>
        <authorList>
            <person name="Tahon G."/>
            <person name="Willems A."/>
        </authorList>
    </citation>
    <scope>NUCLEOTIDE SEQUENCE [LARGE SCALE GENOMIC DNA]</scope>
    <source>
        <strain evidence="1 2">LMG 1345</strain>
    </source>
</reference>
<comment type="caution">
    <text evidence="1">The sequence shown here is derived from an EMBL/GenBank/DDBJ whole genome shotgun (WGS) entry which is preliminary data.</text>
</comment>
<dbReference type="AlphaFoldDB" id="A0A4Q0PK77"/>
<proteinExistence type="predicted"/>
<evidence type="ECO:0000313" key="2">
    <source>
        <dbReference type="Proteomes" id="UP000290608"/>
    </source>
</evidence>
<dbReference type="EMBL" id="QOVL01000018">
    <property type="protein sequence ID" value="RXG26856.1"/>
    <property type="molecule type" value="Genomic_DNA"/>
</dbReference>